<feature type="region of interest" description="Disordered" evidence="2">
    <location>
        <begin position="870"/>
        <end position="915"/>
    </location>
</feature>
<dbReference type="GO" id="GO:0005814">
    <property type="term" value="C:centriole"/>
    <property type="evidence" value="ECO:0007669"/>
    <property type="project" value="TreeGrafter"/>
</dbReference>
<feature type="coiled-coil region" evidence="1">
    <location>
        <begin position="426"/>
        <end position="527"/>
    </location>
</feature>
<dbReference type="GO" id="GO:0007099">
    <property type="term" value="P:centriole replication"/>
    <property type="evidence" value="ECO:0007669"/>
    <property type="project" value="InterPro"/>
</dbReference>
<dbReference type="EMBL" id="JAQQBR010001835">
    <property type="protein sequence ID" value="KAK0161055.1"/>
    <property type="molecule type" value="Genomic_DNA"/>
</dbReference>
<evidence type="ECO:0000313" key="4">
    <source>
        <dbReference type="Proteomes" id="UP001168972"/>
    </source>
</evidence>
<dbReference type="GO" id="GO:0005813">
    <property type="term" value="C:centrosome"/>
    <property type="evidence" value="ECO:0007669"/>
    <property type="project" value="TreeGrafter"/>
</dbReference>
<sequence length="915" mass="105375">MSESDDTDILLLIPPDLFTVASSQSEESLTHCYHTSNNQIVNELLGHVQLLEDRISAIETRDNSLNPSLLEGTLSEIRLGNDEKNHDLYPEFNLENAGSIINQPLMSCSMINHANSQSFASTKPILNSSSLSKFPNLKDNDTTSGLIDFSKDSINENMAFATVNIPTSTMTTGHVNNDGINLSQQLMNFNYNTRDLSNVSKATLNDVGGVYTNGNDRKDDRIDKNYPINEMNDFLSMQRCDFSPYKHNKNYALSLSERSKRLDDNTALNITSTPKKHYNLRDGACYKNDRVDNTINSPGSQKNIELKPIKEANETPLNTEYKTWQSQRLISLSDFWLPDGNKSEEEMMRIKLEEEKFRREHCEQLIQELQKRLLEQQEKVAVAIRVDKEKSDIILQFQTIWNKFKERWNTLEFDHNKLQSSVETMKKQYDHEIGDLKLKLKEKDEELSKMINLISECEAKRDAVEKEKISLLEGHVNELEKYKVLVQTAENRCETIKNDYDKLCEKNQQLEQINQNLQQDFQKERLKSSEVRSEMSVIHKALDTCEAELIVLRQEKGNLLLKLKEEDNRIGILEKNKILLLEELNNAKKSEDLLREEIKSLTAEQEAKRSELRDIYQNQVDEVVNIKLKEFQSQLDTAELTFQMELDAKQRAIAECAARKIKNIIDKHQLEINLLEEKHKEEKRLYDIRLSQTTKKTMVLETQLNAQQNAKSRLADQLHSLMEKQYHQALQIISKNATASYQRSSADKLIEIHNVPNKSDDFGGISYTEPVKLQTFKSERKQLHYPSGSGQDYDESLVTIVSSDESPANKLKESNDLKKYIKMILQMQEPKNHYANGNGIEHNNSNSSVEVCREVPRKFYLKAEAPSDSDVKNFVHDTGEDKNSASNTDLLTSHENKYLPIRTISQGEKQKPPWK</sequence>
<dbReference type="PANTHER" id="PTHR34439">
    <property type="entry name" value="CENTROBIN"/>
    <property type="match status" value="1"/>
</dbReference>
<evidence type="ECO:0000256" key="2">
    <source>
        <dbReference type="SAM" id="MobiDB-lite"/>
    </source>
</evidence>
<keyword evidence="4" id="KW-1185">Reference proteome</keyword>
<organism evidence="3 4">
    <name type="scientific">Microctonus hyperodae</name>
    <name type="common">Parasitoid wasp</name>
    <dbReference type="NCBI Taxonomy" id="165561"/>
    <lineage>
        <taxon>Eukaryota</taxon>
        <taxon>Metazoa</taxon>
        <taxon>Ecdysozoa</taxon>
        <taxon>Arthropoda</taxon>
        <taxon>Hexapoda</taxon>
        <taxon>Insecta</taxon>
        <taxon>Pterygota</taxon>
        <taxon>Neoptera</taxon>
        <taxon>Endopterygota</taxon>
        <taxon>Hymenoptera</taxon>
        <taxon>Apocrita</taxon>
        <taxon>Ichneumonoidea</taxon>
        <taxon>Braconidae</taxon>
        <taxon>Euphorinae</taxon>
        <taxon>Microctonus</taxon>
    </lineage>
</organism>
<dbReference type="Proteomes" id="UP001168972">
    <property type="component" value="Unassembled WGS sequence"/>
</dbReference>
<dbReference type="PANTHER" id="PTHR34439:SF1">
    <property type="entry name" value="CENTROBIN"/>
    <property type="match status" value="1"/>
</dbReference>
<dbReference type="GO" id="GO:1902017">
    <property type="term" value="P:regulation of cilium assembly"/>
    <property type="evidence" value="ECO:0007669"/>
    <property type="project" value="InterPro"/>
</dbReference>
<dbReference type="AlphaFoldDB" id="A0AA39F166"/>
<name>A0AA39F166_MICHY</name>
<protein>
    <recommendedName>
        <fullName evidence="5">Centrobin</fullName>
    </recommendedName>
</protein>
<feature type="coiled-coil region" evidence="1">
    <location>
        <begin position="352"/>
        <end position="386"/>
    </location>
</feature>
<comment type="caution">
    <text evidence="3">The sequence shown here is derived from an EMBL/GenBank/DDBJ whole genome shotgun (WGS) entry which is preliminary data.</text>
</comment>
<dbReference type="InterPro" id="IPR038923">
    <property type="entry name" value="Centrobin"/>
</dbReference>
<reference evidence="3" key="1">
    <citation type="journal article" date="2023" name="bioRxiv">
        <title>Scaffold-level genome assemblies of two parasitoid biocontrol wasps reveal the parthenogenesis mechanism and an associated novel virus.</title>
        <authorList>
            <person name="Inwood S."/>
            <person name="Skelly J."/>
            <person name="Guhlin J."/>
            <person name="Harrop T."/>
            <person name="Goldson S."/>
            <person name="Dearden P."/>
        </authorList>
    </citation>
    <scope>NUCLEOTIDE SEQUENCE</scope>
    <source>
        <strain evidence="3">Lincoln</strain>
        <tissue evidence="3">Whole body</tissue>
    </source>
</reference>
<evidence type="ECO:0000256" key="1">
    <source>
        <dbReference type="SAM" id="Coils"/>
    </source>
</evidence>
<keyword evidence="1" id="KW-0175">Coiled coil</keyword>
<evidence type="ECO:0000313" key="3">
    <source>
        <dbReference type="EMBL" id="KAK0161055.1"/>
    </source>
</evidence>
<evidence type="ECO:0008006" key="5">
    <source>
        <dbReference type="Google" id="ProtNLM"/>
    </source>
</evidence>
<proteinExistence type="predicted"/>
<feature type="coiled-coil region" evidence="1">
    <location>
        <begin position="584"/>
        <end position="611"/>
    </location>
</feature>
<feature type="coiled-coil region" evidence="1">
    <location>
        <begin position="658"/>
        <end position="724"/>
    </location>
</feature>
<feature type="compositionally biased region" description="Basic and acidic residues" evidence="2">
    <location>
        <begin position="870"/>
        <end position="883"/>
    </location>
</feature>
<reference evidence="3" key="2">
    <citation type="submission" date="2023-03" db="EMBL/GenBank/DDBJ databases">
        <authorList>
            <person name="Inwood S.N."/>
            <person name="Skelly J.G."/>
            <person name="Guhlin J."/>
            <person name="Harrop T.W.R."/>
            <person name="Goldson S.G."/>
            <person name="Dearden P.K."/>
        </authorList>
    </citation>
    <scope>NUCLEOTIDE SEQUENCE</scope>
    <source>
        <strain evidence="3">Lincoln</strain>
        <tissue evidence="3">Whole body</tissue>
    </source>
</reference>
<dbReference type="GO" id="GO:0051299">
    <property type="term" value="P:centrosome separation"/>
    <property type="evidence" value="ECO:0007669"/>
    <property type="project" value="TreeGrafter"/>
</dbReference>
<gene>
    <name evidence="3" type="ORF">PV327_009573</name>
</gene>
<accession>A0AA39F166</accession>
<dbReference type="GO" id="GO:1902410">
    <property type="term" value="P:mitotic cytokinetic process"/>
    <property type="evidence" value="ECO:0007669"/>
    <property type="project" value="TreeGrafter"/>
</dbReference>